<dbReference type="InterPro" id="IPR022742">
    <property type="entry name" value="Hydrolase_4"/>
</dbReference>
<name>A0A1T2XAI8_9BACL</name>
<dbReference type="InterPro" id="IPR029058">
    <property type="entry name" value="AB_hydrolase_fold"/>
</dbReference>
<dbReference type="InterPro" id="IPR051044">
    <property type="entry name" value="MAG_DAG_Lipase"/>
</dbReference>
<dbReference type="EMBL" id="MSZX01000006">
    <property type="protein sequence ID" value="OPA76845.1"/>
    <property type="molecule type" value="Genomic_DNA"/>
</dbReference>
<accession>A0A1T2XAI8</accession>
<dbReference type="PANTHER" id="PTHR11614">
    <property type="entry name" value="PHOSPHOLIPASE-RELATED"/>
    <property type="match status" value="1"/>
</dbReference>
<feature type="domain" description="Serine aminopeptidase S33" evidence="1">
    <location>
        <begin position="29"/>
        <end position="291"/>
    </location>
</feature>
<dbReference type="Gene3D" id="3.40.50.1820">
    <property type="entry name" value="alpha/beta hydrolase"/>
    <property type="match status" value="1"/>
</dbReference>
<dbReference type="OrthoDB" id="9806902at2"/>
<dbReference type="GO" id="GO:0016787">
    <property type="term" value="F:hydrolase activity"/>
    <property type="evidence" value="ECO:0007669"/>
    <property type="project" value="UniProtKB-KW"/>
</dbReference>
<proteinExistence type="predicted"/>
<evidence type="ECO:0000313" key="3">
    <source>
        <dbReference type="Proteomes" id="UP000190188"/>
    </source>
</evidence>
<comment type="caution">
    <text evidence="2">The sequence shown here is derived from an EMBL/GenBank/DDBJ whole genome shotgun (WGS) entry which is preliminary data.</text>
</comment>
<keyword evidence="3" id="KW-1185">Reference proteome</keyword>
<evidence type="ECO:0000313" key="2">
    <source>
        <dbReference type="EMBL" id="OPA76845.1"/>
    </source>
</evidence>
<dbReference type="RefSeq" id="WP_078499867.1">
    <property type="nucleotide sequence ID" value="NZ_MSZX01000006.1"/>
</dbReference>
<dbReference type="Pfam" id="PF12146">
    <property type="entry name" value="Hydrolase_4"/>
    <property type="match status" value="1"/>
</dbReference>
<keyword evidence="2" id="KW-0378">Hydrolase</keyword>
<protein>
    <submittedName>
        <fullName evidence="2">Alpha/beta hydrolase</fullName>
    </submittedName>
</protein>
<organism evidence="2 3">
    <name type="scientific">Paenibacillus selenitireducens</name>
    <dbReference type="NCBI Taxonomy" id="1324314"/>
    <lineage>
        <taxon>Bacteria</taxon>
        <taxon>Bacillati</taxon>
        <taxon>Bacillota</taxon>
        <taxon>Bacilli</taxon>
        <taxon>Bacillales</taxon>
        <taxon>Paenibacillaceae</taxon>
        <taxon>Paenibacillus</taxon>
    </lineage>
</organism>
<dbReference type="SUPFAM" id="SSF53474">
    <property type="entry name" value="alpha/beta-Hydrolases"/>
    <property type="match status" value="1"/>
</dbReference>
<dbReference type="Proteomes" id="UP000190188">
    <property type="component" value="Unassembled WGS sequence"/>
</dbReference>
<gene>
    <name evidence="2" type="ORF">BVG16_16960</name>
</gene>
<reference evidence="2 3" key="1">
    <citation type="submission" date="2017-01" db="EMBL/GenBank/DDBJ databases">
        <title>Genome analysis of Paenibacillus selenitrireducens ES3-24.</title>
        <authorList>
            <person name="Xu D."/>
            <person name="Yao R."/>
            <person name="Zheng S."/>
        </authorList>
    </citation>
    <scope>NUCLEOTIDE SEQUENCE [LARGE SCALE GENOMIC DNA]</scope>
    <source>
        <strain evidence="2 3">ES3-24</strain>
    </source>
</reference>
<dbReference type="AlphaFoldDB" id="A0A1T2XAI8"/>
<sequence>MQSQSFTLQDGDNYTLHVYHWHPEPEIPVRGIVQIAHGMAETAVRYERFAQALTEAGYIVYAHDHRGHGRTAQSFEQLGYPGEDGFNWMVRNMAQISVHIRETHPNTPLYLMGHSMGSFLTQKYMYEHPELVNGIILSGSNGPRSLLGSGRALAKVQMKLQGERHPSALLNAMSFGSFNRAFKPNRTGFDWLTRDEAEVDKFIDDPMCGFICSTAFFYQFFGLLQEIHSPANLDRIPKDLPIYVFSGSQDPVGAHGKGVRKLLSLYEKLGLSHVLAKLYPDGRHEMLNETNRDEVTTDVIAWLNQRNPR</sequence>
<dbReference type="STRING" id="1324314.BVG16_16960"/>
<evidence type="ECO:0000259" key="1">
    <source>
        <dbReference type="Pfam" id="PF12146"/>
    </source>
</evidence>